<dbReference type="AlphaFoldDB" id="A0A1F5ZGA7"/>
<name>A0A1F5ZGA7_9BACT</name>
<evidence type="ECO:0000256" key="1">
    <source>
        <dbReference type="SAM" id="MobiDB-lite"/>
    </source>
</evidence>
<evidence type="ECO:0000313" key="2">
    <source>
        <dbReference type="EMBL" id="OGG11385.1"/>
    </source>
</evidence>
<reference evidence="2 3" key="1">
    <citation type="journal article" date="2016" name="Nat. Commun.">
        <title>Thousands of microbial genomes shed light on interconnected biogeochemical processes in an aquifer system.</title>
        <authorList>
            <person name="Anantharaman K."/>
            <person name="Brown C.T."/>
            <person name="Hug L.A."/>
            <person name="Sharon I."/>
            <person name="Castelle C.J."/>
            <person name="Probst A.J."/>
            <person name="Thomas B.C."/>
            <person name="Singh A."/>
            <person name="Wilkins M.J."/>
            <person name="Karaoz U."/>
            <person name="Brodie E.L."/>
            <person name="Williams K.H."/>
            <person name="Hubbard S.S."/>
            <person name="Banfield J.F."/>
        </authorList>
    </citation>
    <scope>NUCLEOTIDE SEQUENCE [LARGE SCALE GENOMIC DNA]</scope>
</reference>
<feature type="region of interest" description="Disordered" evidence="1">
    <location>
        <begin position="1"/>
        <end position="21"/>
    </location>
</feature>
<protein>
    <submittedName>
        <fullName evidence="2">Uncharacterized protein</fullName>
    </submittedName>
</protein>
<dbReference type="Proteomes" id="UP000177268">
    <property type="component" value="Unassembled WGS sequence"/>
</dbReference>
<dbReference type="EMBL" id="MFIZ01000030">
    <property type="protein sequence ID" value="OGG11385.1"/>
    <property type="molecule type" value="Genomic_DNA"/>
</dbReference>
<evidence type="ECO:0000313" key="3">
    <source>
        <dbReference type="Proteomes" id="UP000177268"/>
    </source>
</evidence>
<proteinExistence type="predicted"/>
<sequence>MSEPNLEHCLDLRSDSDKGDFPKPPQAYFEYAQVRYILSIRLLDRLNADNQEPSVEQSRFLAESVVMVELVRLFDSLKGKAQDVLAQHPLFAEARLLGSPQARDGMLEKLGAVVIAPGIQKQGE</sequence>
<organism evidence="2 3">
    <name type="scientific">Candidatus Gottesmanbacteria bacterium RBG_13_45_10</name>
    <dbReference type="NCBI Taxonomy" id="1798370"/>
    <lineage>
        <taxon>Bacteria</taxon>
        <taxon>Candidatus Gottesmaniibacteriota</taxon>
    </lineage>
</organism>
<accession>A0A1F5ZGA7</accession>
<gene>
    <name evidence="2" type="ORF">A2Z00_00415</name>
</gene>
<comment type="caution">
    <text evidence="2">The sequence shown here is derived from an EMBL/GenBank/DDBJ whole genome shotgun (WGS) entry which is preliminary data.</text>
</comment>